<accession>A0A4Y9Z550</accession>
<protein>
    <submittedName>
        <fullName evidence="1">Uncharacterized protein</fullName>
    </submittedName>
</protein>
<proteinExistence type="predicted"/>
<reference evidence="1 2" key="1">
    <citation type="submission" date="2019-02" db="EMBL/GenBank/DDBJ databases">
        <title>Genome sequencing of the rare red list fungi Dentipellis fragilis.</title>
        <authorList>
            <person name="Buettner E."/>
            <person name="Kellner H."/>
        </authorList>
    </citation>
    <scope>NUCLEOTIDE SEQUENCE [LARGE SCALE GENOMIC DNA]</scope>
    <source>
        <strain evidence="1 2">DSM 105465</strain>
    </source>
</reference>
<name>A0A4Y9Z550_9AGAM</name>
<sequence>MIMKLWMAFKSEAEPAWHKRLAVRATVIALYGYNSPPSMEANRQLIQMHLRTREDWHHRLRQFDLRPEDCASVLTRADRHLLLQLIGHPIFAYKANEDYDEDAYFYDNAQDPWKEAVSWNKENAYQFNSGRRYDKADSLIMTEDSASIASSNEY</sequence>
<dbReference type="EMBL" id="SEOQ01000148">
    <property type="protein sequence ID" value="TFY68983.1"/>
    <property type="molecule type" value="Genomic_DNA"/>
</dbReference>
<evidence type="ECO:0000313" key="2">
    <source>
        <dbReference type="Proteomes" id="UP000298327"/>
    </source>
</evidence>
<dbReference type="AlphaFoldDB" id="A0A4Y9Z550"/>
<organism evidence="1 2">
    <name type="scientific">Dentipellis fragilis</name>
    <dbReference type="NCBI Taxonomy" id="205917"/>
    <lineage>
        <taxon>Eukaryota</taxon>
        <taxon>Fungi</taxon>
        <taxon>Dikarya</taxon>
        <taxon>Basidiomycota</taxon>
        <taxon>Agaricomycotina</taxon>
        <taxon>Agaricomycetes</taxon>
        <taxon>Russulales</taxon>
        <taxon>Hericiaceae</taxon>
        <taxon>Dentipellis</taxon>
    </lineage>
</organism>
<evidence type="ECO:0000313" key="1">
    <source>
        <dbReference type="EMBL" id="TFY68983.1"/>
    </source>
</evidence>
<dbReference type="Proteomes" id="UP000298327">
    <property type="component" value="Unassembled WGS sequence"/>
</dbReference>
<comment type="caution">
    <text evidence="1">The sequence shown here is derived from an EMBL/GenBank/DDBJ whole genome shotgun (WGS) entry which is preliminary data.</text>
</comment>
<keyword evidence="2" id="KW-1185">Reference proteome</keyword>
<dbReference type="OrthoDB" id="10293532at2759"/>
<gene>
    <name evidence="1" type="ORF">EVG20_g3330</name>
</gene>